<sequence>MSKKDKPGRHQRMLAAYGFGLFSLPRYREIRGEGWQIRHHLPSMSEGYLTPSFVEGNRFVLYQGRRPWMSTGLFEVESHAFHVHAAHGLVVVAGLGMGMYAFAACAKPQVERVVVVERDAAVIAMFSAAAGLETWPDRHKLIIVQADALDAALAERLTEPCQGRAADYFYADIWPLTPDATAPPQAGAMVRALAPKAAGWWGQELNFGQWCLERRRPIDGAALADYAALCGVPIPADAGYAAFCRDVAAVNHALIAPRPPRRRPWWRRFFGAGSENLNSGAAAPPDGPAP</sequence>
<gene>
    <name evidence="1" type="ORF">GALL_155300</name>
</gene>
<proteinExistence type="predicted"/>
<comment type="caution">
    <text evidence="1">The sequence shown here is derived from an EMBL/GenBank/DDBJ whole genome shotgun (WGS) entry which is preliminary data.</text>
</comment>
<dbReference type="AlphaFoldDB" id="A0A1J5SDU1"/>
<evidence type="ECO:0008006" key="2">
    <source>
        <dbReference type="Google" id="ProtNLM"/>
    </source>
</evidence>
<dbReference type="Gene3D" id="3.40.50.150">
    <property type="entry name" value="Vaccinia Virus protein VP39"/>
    <property type="match status" value="1"/>
</dbReference>
<protein>
    <recommendedName>
        <fullName evidence="2">Spermidine synthase</fullName>
    </recommendedName>
</protein>
<accession>A0A1J5SDU1</accession>
<reference evidence="1" key="1">
    <citation type="submission" date="2016-10" db="EMBL/GenBank/DDBJ databases">
        <title>Sequence of Gallionella enrichment culture.</title>
        <authorList>
            <person name="Poehlein A."/>
            <person name="Muehling M."/>
            <person name="Daniel R."/>
        </authorList>
    </citation>
    <scope>NUCLEOTIDE SEQUENCE</scope>
</reference>
<dbReference type="SUPFAM" id="SSF53335">
    <property type="entry name" value="S-adenosyl-L-methionine-dependent methyltransferases"/>
    <property type="match status" value="1"/>
</dbReference>
<name>A0A1J5SDU1_9ZZZZ</name>
<organism evidence="1">
    <name type="scientific">mine drainage metagenome</name>
    <dbReference type="NCBI Taxonomy" id="410659"/>
    <lineage>
        <taxon>unclassified sequences</taxon>
        <taxon>metagenomes</taxon>
        <taxon>ecological metagenomes</taxon>
    </lineage>
</organism>
<dbReference type="EMBL" id="MLJW01000075">
    <property type="protein sequence ID" value="OIR02373.1"/>
    <property type="molecule type" value="Genomic_DNA"/>
</dbReference>
<dbReference type="InterPro" id="IPR029063">
    <property type="entry name" value="SAM-dependent_MTases_sf"/>
</dbReference>
<evidence type="ECO:0000313" key="1">
    <source>
        <dbReference type="EMBL" id="OIR02373.1"/>
    </source>
</evidence>